<dbReference type="AlphaFoldDB" id="A0A4R5C5K2"/>
<sequence length="315" mass="35466">MNNKKSITYLLIIIFFLVICSATSIGYIIGNSNANKQNTPIATNPEDNPKINSEINDLKSVYNSKIAEKKANYKELEMERNKVQELLIELDDAKGDANSLLKYKEQYKNLEGKMRLLVDEIVTLKGNKIKAVSNVIASKKARHIYKVPQKVIAQISKTEIIVPIKTEDIPEKKAEKTATELKLINKVVPELKVANLETIGYRIKSADVSENTSLAKKTNFIRVSFSVTGNPNSLTEEKKYYIQVINSKNNVLGSKITEYIDGKTLTYSTMKVVQFDGKTSHVESDITADKFEQGIYFISVFDRSELVAKTKINLD</sequence>
<keyword evidence="1" id="KW-0175">Coiled coil</keyword>
<evidence type="ECO:0000256" key="1">
    <source>
        <dbReference type="SAM" id="Coils"/>
    </source>
</evidence>
<evidence type="ECO:0000313" key="3">
    <source>
        <dbReference type="EMBL" id="TDD94938.1"/>
    </source>
</evidence>
<organism evidence="3 4">
    <name type="scientific">Flavobacterium cellulosilyticum</name>
    <dbReference type="NCBI Taxonomy" id="2541731"/>
    <lineage>
        <taxon>Bacteria</taxon>
        <taxon>Pseudomonadati</taxon>
        <taxon>Bacteroidota</taxon>
        <taxon>Flavobacteriia</taxon>
        <taxon>Flavobacteriales</taxon>
        <taxon>Flavobacteriaceae</taxon>
        <taxon>Flavobacterium</taxon>
    </lineage>
</organism>
<accession>A0A4R5C5K2</accession>
<comment type="caution">
    <text evidence="3">The sequence shown here is derived from an EMBL/GenBank/DDBJ whole genome shotgun (WGS) entry which is preliminary data.</text>
</comment>
<gene>
    <name evidence="3" type="ORF">E0F76_15565</name>
</gene>
<protein>
    <submittedName>
        <fullName evidence="3">Uncharacterized protein</fullName>
    </submittedName>
</protein>
<evidence type="ECO:0000313" key="4">
    <source>
        <dbReference type="Proteomes" id="UP000295479"/>
    </source>
</evidence>
<feature type="coiled-coil region" evidence="1">
    <location>
        <begin position="59"/>
        <end position="127"/>
    </location>
</feature>
<keyword evidence="2" id="KW-1133">Transmembrane helix</keyword>
<dbReference type="EMBL" id="SMFK01000013">
    <property type="protein sequence ID" value="TDD94938.1"/>
    <property type="molecule type" value="Genomic_DNA"/>
</dbReference>
<dbReference type="RefSeq" id="WP_132008194.1">
    <property type="nucleotide sequence ID" value="NZ_SMFK01000013.1"/>
</dbReference>
<dbReference type="Proteomes" id="UP000295479">
    <property type="component" value="Unassembled WGS sequence"/>
</dbReference>
<keyword evidence="4" id="KW-1185">Reference proteome</keyword>
<feature type="transmembrane region" description="Helical" evidence="2">
    <location>
        <begin position="7"/>
        <end position="29"/>
    </location>
</feature>
<evidence type="ECO:0000256" key="2">
    <source>
        <dbReference type="SAM" id="Phobius"/>
    </source>
</evidence>
<proteinExistence type="predicted"/>
<reference evidence="3 4" key="1">
    <citation type="submission" date="2019-03" db="EMBL/GenBank/DDBJ databases">
        <title>Flavobacterium AR-3-4 sp. nov. isolated from arctic soil.</title>
        <authorList>
            <person name="Chaudhary D.K."/>
        </authorList>
    </citation>
    <scope>NUCLEOTIDE SEQUENCE [LARGE SCALE GENOMIC DNA]</scope>
    <source>
        <strain evidence="3 4">AR-3-4</strain>
    </source>
</reference>
<name>A0A4R5C5K2_9FLAO</name>
<dbReference type="OrthoDB" id="1115172at2"/>
<keyword evidence="2" id="KW-0472">Membrane</keyword>
<keyword evidence="2" id="KW-0812">Transmembrane</keyword>